<name>A0A2W4QHG4_9GAMM</name>
<comment type="subcellular location">
    <subcellularLocation>
        <location evidence="1">Cytoplasm</location>
    </subcellularLocation>
</comment>
<accession>A0A2W4QHG4</accession>
<sequence>MQLVITVAGQDRLELIEELTRIIKECKCHILESRMTELGTEFGAHLLVDGNWNHIVKLETALEVMGTRNRIKVNTLRAKESHPEDEGVIPYGVDIFANDQIDNIYELVSFFTKRGIKILDVSTSRYPAPYSNTPLLVARMIVKIPIAIRIVSLRDEFLEFCDQQNLDAILEPVKR</sequence>
<dbReference type="PANTHER" id="PTHR34875:SF5">
    <property type="entry name" value="GLYCINE CLEAVAGE SYSTEM TRANSCRIPTIONAL REPRESSOR"/>
    <property type="match status" value="1"/>
</dbReference>
<dbReference type="PIRSF" id="PIRSF028103">
    <property type="entry name" value="GcvR"/>
    <property type="match status" value="1"/>
</dbReference>
<keyword evidence="1" id="KW-0963">Cytoplasm</keyword>
<organism evidence="2 3">
    <name type="scientific">Candidatus Methylumidiphilus alinenensis</name>
    <dbReference type="NCBI Taxonomy" id="2202197"/>
    <lineage>
        <taxon>Bacteria</taxon>
        <taxon>Pseudomonadati</taxon>
        <taxon>Pseudomonadota</taxon>
        <taxon>Gammaproteobacteria</taxon>
        <taxon>Methylococcales</taxon>
        <taxon>Candidatus Methylumidiphilus</taxon>
    </lineage>
</organism>
<dbReference type="GO" id="GO:0006355">
    <property type="term" value="P:regulation of DNA-templated transcription"/>
    <property type="evidence" value="ECO:0007669"/>
    <property type="project" value="UniProtKB-UniRule"/>
</dbReference>
<dbReference type="EMBL" id="QJPH01000513">
    <property type="protein sequence ID" value="PZN71651.1"/>
    <property type="molecule type" value="Genomic_DNA"/>
</dbReference>
<dbReference type="InterPro" id="IPR045865">
    <property type="entry name" value="ACT-like_dom_sf"/>
</dbReference>
<dbReference type="InterPro" id="IPR050990">
    <property type="entry name" value="UPF0237/GcvR_regulator"/>
</dbReference>
<dbReference type="Pfam" id="PF13740">
    <property type="entry name" value="ACT_6"/>
    <property type="match status" value="1"/>
</dbReference>
<dbReference type="CDD" id="cd04869">
    <property type="entry name" value="ACT_GcvR_2"/>
    <property type="match status" value="1"/>
</dbReference>
<comment type="caution">
    <text evidence="2">The sequence shown here is derived from an EMBL/GenBank/DDBJ whole genome shotgun (WGS) entry which is preliminary data.</text>
</comment>
<dbReference type="GO" id="GO:0005737">
    <property type="term" value="C:cytoplasm"/>
    <property type="evidence" value="ECO:0007669"/>
    <property type="project" value="UniProtKB-SubCell"/>
</dbReference>
<dbReference type="SUPFAM" id="SSF55021">
    <property type="entry name" value="ACT-like"/>
    <property type="match status" value="2"/>
</dbReference>
<proteinExistence type="predicted"/>
<dbReference type="AlphaFoldDB" id="A0A2W4QHG4"/>
<gene>
    <name evidence="2" type="ORF">DM484_25880</name>
</gene>
<protein>
    <recommendedName>
        <fullName evidence="1">Glycine cleavage system transcriptional repressor</fullName>
    </recommendedName>
</protein>
<keyword evidence="1" id="KW-0804">Transcription</keyword>
<dbReference type="Gene3D" id="3.30.70.260">
    <property type="match status" value="2"/>
</dbReference>
<dbReference type="PANTHER" id="PTHR34875">
    <property type="entry name" value="UPF0237 PROTEIN MJ1558"/>
    <property type="match status" value="1"/>
</dbReference>
<evidence type="ECO:0000256" key="1">
    <source>
        <dbReference type="PIRNR" id="PIRNR028103"/>
    </source>
</evidence>
<dbReference type="Proteomes" id="UP000249396">
    <property type="component" value="Unassembled WGS sequence"/>
</dbReference>
<keyword evidence="1" id="KW-0678">Repressor</keyword>
<reference evidence="2 3" key="1">
    <citation type="journal article" date="2018" name="Aquat. Microb. Ecol.">
        <title>Gammaproteobacterial methanotrophs dominate.</title>
        <authorList>
            <person name="Rissanen A.J."/>
            <person name="Saarenheimo J."/>
            <person name="Tiirola M."/>
            <person name="Peura S."/>
            <person name="Aalto S.L."/>
            <person name="Karvinen A."/>
            <person name="Nykanen H."/>
        </authorList>
    </citation>
    <scope>NUCLEOTIDE SEQUENCE [LARGE SCALE GENOMIC DNA]</scope>
    <source>
        <strain evidence="2">AMbin10</strain>
    </source>
</reference>
<evidence type="ECO:0000313" key="3">
    <source>
        <dbReference type="Proteomes" id="UP000249396"/>
    </source>
</evidence>
<dbReference type="InterPro" id="IPR016867">
    <property type="entry name" value="GcvR"/>
</dbReference>
<evidence type="ECO:0000313" key="2">
    <source>
        <dbReference type="EMBL" id="PZN71651.1"/>
    </source>
</evidence>